<evidence type="ECO:0000313" key="1">
    <source>
        <dbReference type="EMBL" id="GIY89217.1"/>
    </source>
</evidence>
<dbReference type="EMBL" id="BPLQ01015594">
    <property type="protein sequence ID" value="GIY89217.1"/>
    <property type="molecule type" value="Genomic_DNA"/>
</dbReference>
<organism evidence="1 2">
    <name type="scientific">Caerostris darwini</name>
    <dbReference type="NCBI Taxonomy" id="1538125"/>
    <lineage>
        <taxon>Eukaryota</taxon>
        <taxon>Metazoa</taxon>
        <taxon>Ecdysozoa</taxon>
        <taxon>Arthropoda</taxon>
        <taxon>Chelicerata</taxon>
        <taxon>Arachnida</taxon>
        <taxon>Araneae</taxon>
        <taxon>Araneomorphae</taxon>
        <taxon>Entelegynae</taxon>
        <taxon>Araneoidea</taxon>
        <taxon>Araneidae</taxon>
        <taxon>Caerostris</taxon>
    </lineage>
</organism>
<proteinExistence type="predicted"/>
<keyword evidence="2" id="KW-1185">Reference proteome</keyword>
<name>A0AAV4X274_9ARAC</name>
<comment type="caution">
    <text evidence="1">The sequence shown here is derived from an EMBL/GenBank/DDBJ whole genome shotgun (WGS) entry which is preliminary data.</text>
</comment>
<reference evidence="1 2" key="1">
    <citation type="submission" date="2021-06" db="EMBL/GenBank/DDBJ databases">
        <title>Caerostris darwini draft genome.</title>
        <authorList>
            <person name="Kono N."/>
            <person name="Arakawa K."/>
        </authorList>
    </citation>
    <scope>NUCLEOTIDE SEQUENCE [LARGE SCALE GENOMIC DNA]</scope>
</reference>
<evidence type="ECO:0000313" key="2">
    <source>
        <dbReference type="Proteomes" id="UP001054837"/>
    </source>
</evidence>
<accession>A0AAV4X274</accession>
<protein>
    <submittedName>
        <fullName evidence="1">Uncharacterized protein</fullName>
    </submittedName>
</protein>
<sequence>MCAKLSCTYQHEFGLSHMSSQETHYIAIGLRHNHSGSRTRHRGSRSGHLARIIRGKVFELKAIYIDSKRLMRSHQGQLCQGRYFTPKQNELKVLCHPDNGVNTHARWGLGIFVCGHGTRPLTRTAPHIIP</sequence>
<dbReference type="AlphaFoldDB" id="A0AAV4X274"/>
<gene>
    <name evidence="1" type="ORF">CDAR_59031</name>
</gene>
<dbReference type="Proteomes" id="UP001054837">
    <property type="component" value="Unassembled WGS sequence"/>
</dbReference>